<comment type="caution">
    <text evidence="1">The sequence shown here is derived from an EMBL/GenBank/DDBJ whole genome shotgun (WGS) entry which is preliminary data.</text>
</comment>
<dbReference type="OrthoDB" id="5584931at2"/>
<dbReference type="EMBL" id="PDDV01000013">
    <property type="protein sequence ID" value="PEH72658.1"/>
    <property type="molecule type" value="Genomic_DNA"/>
</dbReference>
<dbReference type="RefSeq" id="WP_098143196.1">
    <property type="nucleotide sequence ID" value="NZ_PDDV01000013.1"/>
</dbReference>
<sequence length="193" mass="21601">MSQIELFLPAVRRGISGPLAMMMREALLRAAIRFCRESLISRETLTFGSLPAGEIVVLTPAEPERIMSRLLSATACINAQKAALWPGDGFALLAESRLRLDRAVDRLWVRIATEPSATAVTLPSVLLAYQDALAAGALMQLYMMPDKPWSDVRRADYYRIRFIEGYREAFRSSSEAAPDETGFHNPPRRHAFF</sequence>
<protein>
    <submittedName>
        <fullName evidence="1">Uncharacterized protein</fullName>
    </submittedName>
</protein>
<name>A0A2A7U308_EDWTA</name>
<evidence type="ECO:0000313" key="1">
    <source>
        <dbReference type="EMBL" id="PEH72658.1"/>
    </source>
</evidence>
<dbReference type="Proteomes" id="UP000219788">
    <property type="component" value="Unassembled WGS sequence"/>
</dbReference>
<reference evidence="2" key="1">
    <citation type="submission" date="2017-09" db="EMBL/GenBank/DDBJ databases">
        <title>FDA dAtabase for Regulatory Grade micrObial Sequences (FDA-ARGOS): Supporting development and validation of Infectious Disease Dx tests.</title>
        <authorList>
            <person name="Goldberg B."/>
            <person name="Campos J."/>
            <person name="Tallon L."/>
            <person name="Sadzewicz L."/>
            <person name="Ott S."/>
            <person name="Zhao X."/>
            <person name="Nagaraj S."/>
            <person name="Vavikolanu K."/>
            <person name="Aluvathingal J."/>
            <person name="Nadendla S."/>
            <person name="Geyer C."/>
            <person name="Sichtig H."/>
        </authorList>
    </citation>
    <scope>NUCLEOTIDE SEQUENCE [LARGE SCALE GENOMIC DNA]</scope>
    <source>
        <strain evidence="2">FDAARGOS_370</strain>
    </source>
</reference>
<accession>A0A2A7U308</accession>
<organism evidence="1 2">
    <name type="scientific">Edwardsiella tarda</name>
    <dbReference type="NCBI Taxonomy" id="636"/>
    <lineage>
        <taxon>Bacteria</taxon>
        <taxon>Pseudomonadati</taxon>
        <taxon>Pseudomonadota</taxon>
        <taxon>Gammaproteobacteria</taxon>
        <taxon>Enterobacterales</taxon>
        <taxon>Hafniaceae</taxon>
        <taxon>Edwardsiella</taxon>
    </lineage>
</organism>
<proteinExistence type="predicted"/>
<dbReference type="AlphaFoldDB" id="A0A2A7U308"/>
<evidence type="ECO:0000313" key="2">
    <source>
        <dbReference type="Proteomes" id="UP000219788"/>
    </source>
</evidence>
<gene>
    <name evidence="1" type="ORF">CRM76_12315</name>
</gene>